<dbReference type="Proteomes" id="UP001172083">
    <property type="component" value="Unassembled WGS sequence"/>
</dbReference>
<protein>
    <submittedName>
        <fullName evidence="1">Uncharacterized protein</fullName>
    </submittedName>
</protein>
<dbReference type="RefSeq" id="WP_346762195.1">
    <property type="nucleotide sequence ID" value="NZ_JAUJEB010000011.1"/>
</dbReference>
<dbReference type="EMBL" id="JAUJEB010000011">
    <property type="protein sequence ID" value="MDN5216858.1"/>
    <property type="molecule type" value="Genomic_DNA"/>
</dbReference>
<dbReference type="InterPro" id="IPR017853">
    <property type="entry name" value="GH"/>
</dbReference>
<comment type="caution">
    <text evidence="1">The sequence shown here is derived from an EMBL/GenBank/DDBJ whole genome shotgun (WGS) entry which is preliminary data.</text>
</comment>
<evidence type="ECO:0000313" key="1">
    <source>
        <dbReference type="EMBL" id="MDN5216858.1"/>
    </source>
</evidence>
<sequence>MNKIIQLLAIAIVFTLFSCQKEHSNVFDTNTFQIEIDQHGFVTGLVETGSNKNFVPEGNKGPLVAVVSNGRLCMPLSFEAIDETGYNLSFNQSDVQIKLEIEPKETHISFTVTGTSNDKNLEAILWGPYPTAIGDTIGENVGVVRNKDFAIGIQALNPKTTAGRLDDIRGVTSYHGTAAEATEFGSVLQAFAIDRTKDRTKSKWDGWENKFLGRPIDILSNREGLVTGAAIALFGCKPANALKTIGAIETAEGLPHPEINGEWVKVSKETNRAYAISPFSEEDVDEMIGYAKKAGLRSLYHEDPFNTWGHFELKPEFFPSGVEGLKACVEKAKEQGLNMGVHTLTNFITPNDRFVSPVPDERLVITGKAQLTKDITATDFDIEISDNQMILNQKNSKMNTVRIGDELIRYGTVSEEKPYILYDCQRGAFNTQASAHKKGDSAVKLLDFAYRTYYPNWEMQKDMVANISDLLNETGVTQMGFDGHEGCFATGQGDYAMDKYALDWYNSVDHVTVNSSSRLKHFYWHINHFINWGEPWYGGFRESQADRRFKVQPFLERNYLKNMLGWFMITATTIPADIEWMMARAAGYNAGFAMVLRRPELEANPFTDDLLDLIRVWEEARLAGAFSNEQRERLKDGNNEFHLEKIDQKTLVLHPFRTNSFEHQKKVLQPGEPTASEWSFANRSDEQPLQFRLTIKSEEKVKEGAIAKPDLEFDHSFKFNLPDNLDAGSSVVCNGSQNLRIYDAKGRFIKTYDMGRKPPMLRKGSHSLRFDCSFSGSDDLVVQIVIKQKGEAETITL</sequence>
<dbReference type="PROSITE" id="PS51257">
    <property type="entry name" value="PROKAR_LIPOPROTEIN"/>
    <property type="match status" value="1"/>
</dbReference>
<proteinExistence type="predicted"/>
<name>A0ABT8LKN0_9BACT</name>
<gene>
    <name evidence="1" type="ORF">QQ020_32605</name>
</gene>
<organism evidence="1 2">
    <name type="scientific">Agaribacillus aureus</name>
    <dbReference type="NCBI Taxonomy" id="3051825"/>
    <lineage>
        <taxon>Bacteria</taxon>
        <taxon>Pseudomonadati</taxon>
        <taxon>Bacteroidota</taxon>
        <taxon>Cytophagia</taxon>
        <taxon>Cytophagales</taxon>
        <taxon>Splendidivirgaceae</taxon>
        <taxon>Agaribacillus</taxon>
    </lineage>
</organism>
<keyword evidence="2" id="KW-1185">Reference proteome</keyword>
<reference evidence="1" key="1">
    <citation type="submission" date="2023-06" db="EMBL/GenBank/DDBJ databases">
        <title>Genomic of Agaribacillus aureum.</title>
        <authorList>
            <person name="Wang G."/>
        </authorList>
    </citation>
    <scope>NUCLEOTIDE SEQUENCE</scope>
    <source>
        <strain evidence="1">BMA12</strain>
    </source>
</reference>
<accession>A0ABT8LKN0</accession>
<dbReference type="SUPFAM" id="SSF51445">
    <property type="entry name" value="(Trans)glycosidases"/>
    <property type="match status" value="1"/>
</dbReference>
<evidence type="ECO:0000313" key="2">
    <source>
        <dbReference type="Proteomes" id="UP001172083"/>
    </source>
</evidence>